<dbReference type="InParanoid" id="A0A3N4LRB2"/>
<proteinExistence type="predicted"/>
<gene>
    <name evidence="1" type="ORF">L211DRAFT_81584</name>
</gene>
<evidence type="ECO:0000313" key="2">
    <source>
        <dbReference type="Proteomes" id="UP000267821"/>
    </source>
</evidence>
<dbReference type="Proteomes" id="UP000267821">
    <property type="component" value="Unassembled WGS sequence"/>
</dbReference>
<sequence>MEQWSRGAVETWPTRYIRAKFYSVPSCLLETDYHFRRSTYLGRVNDLGRPYYLVVVMYSLTYCSFAVTTTGSSPIAIATSALKF</sequence>
<organism evidence="1 2">
    <name type="scientific">Terfezia boudieri ATCC MYA-4762</name>
    <dbReference type="NCBI Taxonomy" id="1051890"/>
    <lineage>
        <taxon>Eukaryota</taxon>
        <taxon>Fungi</taxon>
        <taxon>Dikarya</taxon>
        <taxon>Ascomycota</taxon>
        <taxon>Pezizomycotina</taxon>
        <taxon>Pezizomycetes</taxon>
        <taxon>Pezizales</taxon>
        <taxon>Pezizaceae</taxon>
        <taxon>Terfezia</taxon>
    </lineage>
</organism>
<dbReference type="AlphaFoldDB" id="A0A3N4LRB2"/>
<accession>A0A3N4LRB2</accession>
<name>A0A3N4LRB2_9PEZI</name>
<evidence type="ECO:0000313" key="1">
    <source>
        <dbReference type="EMBL" id="RPB25444.1"/>
    </source>
</evidence>
<protein>
    <submittedName>
        <fullName evidence="1">Uncharacterized protein</fullName>
    </submittedName>
</protein>
<dbReference type="EMBL" id="ML121537">
    <property type="protein sequence ID" value="RPB25444.1"/>
    <property type="molecule type" value="Genomic_DNA"/>
</dbReference>
<reference evidence="1 2" key="1">
    <citation type="journal article" date="2018" name="Nat. Ecol. Evol.">
        <title>Pezizomycetes genomes reveal the molecular basis of ectomycorrhizal truffle lifestyle.</title>
        <authorList>
            <person name="Murat C."/>
            <person name="Payen T."/>
            <person name="Noel B."/>
            <person name="Kuo A."/>
            <person name="Morin E."/>
            <person name="Chen J."/>
            <person name="Kohler A."/>
            <person name="Krizsan K."/>
            <person name="Balestrini R."/>
            <person name="Da Silva C."/>
            <person name="Montanini B."/>
            <person name="Hainaut M."/>
            <person name="Levati E."/>
            <person name="Barry K.W."/>
            <person name="Belfiori B."/>
            <person name="Cichocki N."/>
            <person name="Clum A."/>
            <person name="Dockter R.B."/>
            <person name="Fauchery L."/>
            <person name="Guy J."/>
            <person name="Iotti M."/>
            <person name="Le Tacon F."/>
            <person name="Lindquist E.A."/>
            <person name="Lipzen A."/>
            <person name="Malagnac F."/>
            <person name="Mello A."/>
            <person name="Molinier V."/>
            <person name="Miyauchi S."/>
            <person name="Poulain J."/>
            <person name="Riccioni C."/>
            <person name="Rubini A."/>
            <person name="Sitrit Y."/>
            <person name="Splivallo R."/>
            <person name="Traeger S."/>
            <person name="Wang M."/>
            <person name="Zifcakova L."/>
            <person name="Wipf D."/>
            <person name="Zambonelli A."/>
            <person name="Paolocci F."/>
            <person name="Nowrousian M."/>
            <person name="Ottonello S."/>
            <person name="Baldrian P."/>
            <person name="Spatafora J.W."/>
            <person name="Henrissat B."/>
            <person name="Nagy L.G."/>
            <person name="Aury J.M."/>
            <person name="Wincker P."/>
            <person name="Grigoriev I.V."/>
            <person name="Bonfante P."/>
            <person name="Martin F.M."/>
        </authorList>
    </citation>
    <scope>NUCLEOTIDE SEQUENCE [LARGE SCALE GENOMIC DNA]</scope>
    <source>
        <strain evidence="1 2">ATCC MYA-4762</strain>
    </source>
</reference>
<keyword evidence="2" id="KW-1185">Reference proteome</keyword>